<feature type="compositionally biased region" description="Basic residues" evidence="2">
    <location>
        <begin position="327"/>
        <end position="341"/>
    </location>
</feature>
<feature type="compositionally biased region" description="Polar residues" evidence="2">
    <location>
        <begin position="1"/>
        <end position="11"/>
    </location>
</feature>
<feature type="region of interest" description="Disordered" evidence="2">
    <location>
        <begin position="455"/>
        <end position="515"/>
    </location>
</feature>
<evidence type="ECO:0000313" key="3">
    <source>
        <dbReference type="EMBL" id="CEM06845.1"/>
    </source>
</evidence>
<feature type="compositionally biased region" description="Basic and acidic residues" evidence="2">
    <location>
        <begin position="873"/>
        <end position="886"/>
    </location>
</feature>
<feature type="compositionally biased region" description="Low complexity" evidence="2">
    <location>
        <begin position="53"/>
        <end position="64"/>
    </location>
</feature>
<feature type="region of interest" description="Disordered" evidence="2">
    <location>
        <begin position="873"/>
        <end position="898"/>
    </location>
</feature>
<feature type="coiled-coil region" evidence="1">
    <location>
        <begin position="185"/>
        <end position="219"/>
    </location>
</feature>
<keyword evidence="1" id="KW-0175">Coiled coil</keyword>
<feature type="compositionally biased region" description="Acidic residues" evidence="2">
    <location>
        <begin position="280"/>
        <end position="313"/>
    </location>
</feature>
<dbReference type="AlphaFoldDB" id="A0A0G4F537"/>
<dbReference type="VEuPathDB" id="CryptoDB:Cvel_2713"/>
<feature type="region of interest" description="Disordered" evidence="2">
    <location>
        <begin position="379"/>
        <end position="416"/>
    </location>
</feature>
<feature type="region of interest" description="Disordered" evidence="2">
    <location>
        <begin position="1"/>
        <end position="65"/>
    </location>
</feature>
<gene>
    <name evidence="3" type="ORF">Cvel_2713</name>
</gene>
<feature type="region of interest" description="Disordered" evidence="2">
    <location>
        <begin position="277"/>
        <end position="357"/>
    </location>
</feature>
<organism evidence="3">
    <name type="scientific">Chromera velia CCMP2878</name>
    <dbReference type="NCBI Taxonomy" id="1169474"/>
    <lineage>
        <taxon>Eukaryota</taxon>
        <taxon>Sar</taxon>
        <taxon>Alveolata</taxon>
        <taxon>Colpodellida</taxon>
        <taxon>Chromeraceae</taxon>
        <taxon>Chromera</taxon>
    </lineage>
</organism>
<evidence type="ECO:0000256" key="1">
    <source>
        <dbReference type="SAM" id="Coils"/>
    </source>
</evidence>
<protein>
    <submittedName>
        <fullName evidence="3">Uncharacterized protein</fullName>
    </submittedName>
</protein>
<evidence type="ECO:0000256" key="2">
    <source>
        <dbReference type="SAM" id="MobiDB-lite"/>
    </source>
</evidence>
<feature type="compositionally biased region" description="Basic and acidic residues" evidence="2">
    <location>
        <begin position="583"/>
        <end position="592"/>
    </location>
</feature>
<feature type="region of interest" description="Disordered" evidence="2">
    <location>
        <begin position="772"/>
        <end position="836"/>
    </location>
</feature>
<feature type="compositionally biased region" description="Polar residues" evidence="2">
    <location>
        <begin position="495"/>
        <end position="508"/>
    </location>
</feature>
<proteinExistence type="predicted"/>
<accession>A0A0G4F537</accession>
<feature type="compositionally biased region" description="Basic and acidic residues" evidence="2">
    <location>
        <begin position="775"/>
        <end position="786"/>
    </location>
</feature>
<feature type="compositionally biased region" description="Low complexity" evidence="2">
    <location>
        <begin position="314"/>
        <end position="326"/>
    </location>
</feature>
<feature type="coiled-coil region" evidence="1">
    <location>
        <begin position="424"/>
        <end position="451"/>
    </location>
</feature>
<dbReference type="EMBL" id="CDMZ01000110">
    <property type="protein sequence ID" value="CEM06845.1"/>
    <property type="molecule type" value="Genomic_DNA"/>
</dbReference>
<feature type="compositionally biased region" description="Basic residues" evidence="2">
    <location>
        <begin position="478"/>
        <end position="488"/>
    </location>
</feature>
<sequence length="915" mass="99247">MQSSLANSTTPKSEKKGKVKLSPLALQEVEKTKSHEGPPGGRINTQQSAGWGTQDTQQSMQSTMNIGRLFHGELSGLSRASSDLSSPKGTPRPTGKSAVDQRESLGDTVRNCSESLANLAVFARQLGEPGVNPPRTMAMFIHHEKSVRFLLRKIAKGRAQMQAEISSMRAQRDDAGFDADKRASVAELEGSLSHVQAQYQRMKSQFETLRATKDNWKEEDREMYSNLVEEVAANDAWRFDKNDFEAARKGEQHENLGSAVDDIKLRMQALTDLIAKVEASDEDSDDSDLLSDDSDDDEDDDEEDDEGGEDGEENAVTAAAEGAVAKARSRHPTRVGRRKRKSEGTSSGEEEPMLTPRASELLGRVVEFFHFVEKSAGSGEFGAALGGEGSSSSGDIGTGEGPTALKDRVPQGLGHGLSDEASQILELQQMVHLLQEQLHEKEEMIEKLESHLSASGLHESGAPGGISRPGTQRSLGHSLRRSSFHSRGARGAVSGVSTHLDTGTTPATIHSRRRLSSVHDALHALKGAGLSGVAKAVRRASQAEMGPVTHEALLKSFHEQAAKNAGSREDRGPVLPARRARYASKEDTRVFDSKPQQQQQQQEPAHPAGPSRLRSRAVSVDMLSPSQTDAAGANIGPLPLQGTSGVQVFDYEGGTYRKSLSRKSFKTLSGREMRGSLANSRELEQLAAAAANESHSARSSFGAGVNNRLAAELLHPSNPYGLKPSTLARLHKFSQFRDESKLHAVQEGLRQRVRETHLALLQKVRATALEHRKKLADERKKTTVRGDEEETASSKPPRLRVGKQEDAGPPPTAAPLPGWGRPVPFAVGSAPNSPTHLAPPTAQLFIEREKLQYQVALYKDELTQKLRLLRQKQTEKQQKEAQEAEGAKAAAAASPEARSAIRGELINAVMKQKAK</sequence>
<feature type="region of interest" description="Disordered" evidence="2">
    <location>
        <begin position="78"/>
        <end position="104"/>
    </location>
</feature>
<name>A0A0G4F537_9ALVE</name>
<feature type="region of interest" description="Disordered" evidence="2">
    <location>
        <begin position="582"/>
        <end position="616"/>
    </location>
</feature>
<reference evidence="3" key="1">
    <citation type="submission" date="2014-11" db="EMBL/GenBank/DDBJ databases">
        <authorList>
            <person name="Otto D Thomas"/>
            <person name="Naeem Raeece"/>
        </authorList>
    </citation>
    <scope>NUCLEOTIDE SEQUENCE</scope>
</reference>